<name>A0A0R2FDG6_9LACO</name>
<reference evidence="8 9" key="1">
    <citation type="journal article" date="2015" name="Genome Announc.">
        <title>Expanding the biotechnology potential of lactobacilli through comparative genomics of 213 strains and associated genera.</title>
        <authorList>
            <person name="Sun Z."/>
            <person name="Harris H.M."/>
            <person name="McCann A."/>
            <person name="Guo C."/>
            <person name="Argimon S."/>
            <person name="Zhang W."/>
            <person name="Yang X."/>
            <person name="Jeffery I.B."/>
            <person name="Cooney J.C."/>
            <person name="Kagawa T.F."/>
            <person name="Liu W."/>
            <person name="Song Y."/>
            <person name="Salvetti E."/>
            <person name="Wrobel A."/>
            <person name="Rasinkangas P."/>
            <person name="Parkhill J."/>
            <person name="Rea M.C."/>
            <person name="O'Sullivan O."/>
            <person name="Ritari J."/>
            <person name="Douillard F.P."/>
            <person name="Paul Ross R."/>
            <person name="Yang R."/>
            <person name="Briner A.E."/>
            <person name="Felis G.E."/>
            <person name="de Vos W.M."/>
            <person name="Barrangou R."/>
            <person name="Klaenhammer T.R."/>
            <person name="Caufield P.W."/>
            <person name="Cui Y."/>
            <person name="Zhang H."/>
            <person name="O'Toole P.W."/>
        </authorList>
    </citation>
    <scope>NUCLEOTIDE SEQUENCE [LARGE SCALE GENOMIC DNA]</scope>
    <source>
        <strain evidence="8 9">DSM 23365</strain>
    </source>
</reference>
<feature type="signal peptide" evidence="6">
    <location>
        <begin position="1"/>
        <end position="21"/>
    </location>
</feature>
<dbReference type="FunFam" id="3.90.76.10:FF:000001">
    <property type="entry name" value="Oligopeptide ABC transporter substrate-binding protein"/>
    <property type="match status" value="1"/>
</dbReference>
<sequence length="551" mass="60634">MKVSKILGLGAVAAVALTLTACGGKSSSSSSSSNGSYASDQTVNWMESSQLPTMDISLATDEISMNMLNNTNEGIYRLGENNKVEPGLATKTTTSKDGKTWTFKLRHAKWSNGDPVTAQDFVYSWQRTVNPKTGGQYAYIFSGVKNADQIMKGKKAVSTLGVQATGKYSLKVTLDKNIPYFKLLLGFVPYFPQHESFVKAQGKQYGTKAAGVLSDGPYKIKGWTGTNDSWSLVKNNSYWDAKNVHLKALKDQVTKDSGTALNLFQSGKLDEAVLSGSQVKNMLKDSKMNVRPEARSGYLEMNQKKVKAFKNLKIRQAMSYALDRKTFTKNVLGDGSIAAPGFVTKGLAKNPKTGADFTTDADSKGVGITYDAKKAKQLWKEGLKEIGKKSLTINLMSDDTPREKNTAEYVQSQLQKELPGLHVTVSAIPYKQRLDKSAKHQFQMVLTLWGADYSDPSTDLDILTSTNSYNNGQWTNKQYDAYIKAADNAPAGQDQQRWNDMVSAEKVLLKDQGVIPLYQVTMPQLLNPKVKGLIYNTAGTPFNFKEMYVAK</sequence>
<evidence type="ECO:0000256" key="1">
    <source>
        <dbReference type="ARBA" id="ARBA00004196"/>
    </source>
</evidence>
<evidence type="ECO:0000313" key="8">
    <source>
        <dbReference type="EMBL" id="KRN26625.1"/>
    </source>
</evidence>
<comment type="caution">
    <text evidence="8">The sequence shown here is derived from an EMBL/GenBank/DDBJ whole genome shotgun (WGS) entry which is preliminary data.</text>
</comment>
<comment type="similarity">
    <text evidence="2">Belongs to the bacterial solute-binding protein 5 family.</text>
</comment>
<dbReference type="GO" id="GO:0015833">
    <property type="term" value="P:peptide transport"/>
    <property type="evidence" value="ECO:0007669"/>
    <property type="project" value="UniProtKB-KW"/>
</dbReference>
<dbReference type="Pfam" id="PF00496">
    <property type="entry name" value="SBP_bac_5"/>
    <property type="match status" value="1"/>
</dbReference>
<evidence type="ECO:0000256" key="4">
    <source>
        <dbReference type="ARBA" id="ARBA00022729"/>
    </source>
</evidence>
<dbReference type="SUPFAM" id="SSF53850">
    <property type="entry name" value="Periplasmic binding protein-like II"/>
    <property type="match status" value="1"/>
</dbReference>
<dbReference type="InterPro" id="IPR030678">
    <property type="entry name" value="Peptide/Ni-bd"/>
</dbReference>
<dbReference type="RefSeq" id="WP_057151587.1">
    <property type="nucleotide sequence ID" value="NZ_AYZM01000014.1"/>
</dbReference>
<dbReference type="OrthoDB" id="403896at2"/>
<evidence type="ECO:0000256" key="3">
    <source>
        <dbReference type="ARBA" id="ARBA00022448"/>
    </source>
</evidence>
<dbReference type="Proteomes" id="UP000051442">
    <property type="component" value="Unassembled WGS sequence"/>
</dbReference>
<keyword evidence="3" id="KW-0813">Transport</keyword>
<dbReference type="GO" id="GO:1904680">
    <property type="term" value="F:peptide transmembrane transporter activity"/>
    <property type="evidence" value="ECO:0007669"/>
    <property type="project" value="TreeGrafter"/>
</dbReference>
<dbReference type="PANTHER" id="PTHR30290:SF10">
    <property type="entry name" value="PERIPLASMIC OLIGOPEPTIDE-BINDING PROTEIN-RELATED"/>
    <property type="match status" value="1"/>
</dbReference>
<feature type="chain" id="PRO_5039427798" evidence="6">
    <location>
        <begin position="22"/>
        <end position="551"/>
    </location>
</feature>
<gene>
    <name evidence="8" type="ORF">FD14_GL000845</name>
</gene>
<evidence type="ECO:0000256" key="5">
    <source>
        <dbReference type="ARBA" id="ARBA00022856"/>
    </source>
</evidence>
<evidence type="ECO:0000256" key="2">
    <source>
        <dbReference type="ARBA" id="ARBA00005695"/>
    </source>
</evidence>
<dbReference type="PIRSF" id="PIRSF002741">
    <property type="entry name" value="MppA"/>
    <property type="match status" value="1"/>
</dbReference>
<proteinExistence type="inferred from homology"/>
<protein>
    <submittedName>
        <fullName evidence="8">Oligopeptide ABC transporter substrate binding protein</fullName>
    </submittedName>
</protein>
<keyword evidence="9" id="KW-1185">Reference proteome</keyword>
<dbReference type="PATRIC" id="fig|1423804.4.peg.907"/>
<feature type="domain" description="Solute-binding protein family 5" evidence="7">
    <location>
        <begin position="83"/>
        <end position="470"/>
    </location>
</feature>
<evidence type="ECO:0000259" key="7">
    <source>
        <dbReference type="Pfam" id="PF00496"/>
    </source>
</evidence>
<dbReference type="InterPro" id="IPR000914">
    <property type="entry name" value="SBP_5_dom"/>
</dbReference>
<comment type="subcellular location">
    <subcellularLocation>
        <location evidence="1">Cell envelope</location>
    </subcellularLocation>
</comment>
<dbReference type="PANTHER" id="PTHR30290">
    <property type="entry name" value="PERIPLASMIC BINDING COMPONENT OF ABC TRANSPORTER"/>
    <property type="match status" value="1"/>
</dbReference>
<keyword evidence="5" id="KW-0653">Protein transport</keyword>
<dbReference type="Gene3D" id="3.10.105.10">
    <property type="entry name" value="Dipeptide-binding Protein, Domain 3"/>
    <property type="match status" value="1"/>
</dbReference>
<dbReference type="GO" id="GO:0030288">
    <property type="term" value="C:outer membrane-bounded periplasmic space"/>
    <property type="evidence" value="ECO:0007669"/>
    <property type="project" value="UniProtKB-ARBA"/>
</dbReference>
<evidence type="ECO:0000313" key="9">
    <source>
        <dbReference type="Proteomes" id="UP000051442"/>
    </source>
</evidence>
<dbReference type="STRING" id="1423804.FD14_GL000845"/>
<dbReference type="Gene3D" id="3.40.190.10">
    <property type="entry name" value="Periplasmic binding protein-like II"/>
    <property type="match status" value="1"/>
</dbReference>
<organism evidence="8 9">
    <name type="scientific">Secundilactobacillus similis DSM 23365 = JCM 2765</name>
    <dbReference type="NCBI Taxonomy" id="1423804"/>
    <lineage>
        <taxon>Bacteria</taxon>
        <taxon>Bacillati</taxon>
        <taxon>Bacillota</taxon>
        <taxon>Bacilli</taxon>
        <taxon>Lactobacillales</taxon>
        <taxon>Lactobacillaceae</taxon>
        <taxon>Secundilactobacillus</taxon>
    </lineage>
</organism>
<dbReference type="GO" id="GO:0043190">
    <property type="term" value="C:ATP-binding cassette (ABC) transporter complex"/>
    <property type="evidence" value="ECO:0007669"/>
    <property type="project" value="InterPro"/>
</dbReference>
<dbReference type="AlphaFoldDB" id="A0A0R2FDG6"/>
<dbReference type="InterPro" id="IPR039424">
    <property type="entry name" value="SBP_5"/>
</dbReference>
<keyword evidence="5" id="KW-0571">Peptide transport</keyword>
<evidence type="ECO:0000256" key="6">
    <source>
        <dbReference type="SAM" id="SignalP"/>
    </source>
</evidence>
<accession>A0A0R2FDG6</accession>
<dbReference type="CDD" id="cd08504">
    <property type="entry name" value="PBP2_OppA"/>
    <property type="match status" value="1"/>
</dbReference>
<dbReference type="PROSITE" id="PS51257">
    <property type="entry name" value="PROKAR_LIPOPROTEIN"/>
    <property type="match status" value="1"/>
</dbReference>
<dbReference type="EMBL" id="AYZM01000014">
    <property type="protein sequence ID" value="KRN26625.1"/>
    <property type="molecule type" value="Genomic_DNA"/>
</dbReference>
<dbReference type="FunFam" id="3.10.105.10:FF:000001">
    <property type="entry name" value="Oligopeptide ABC transporter, oligopeptide-binding protein"/>
    <property type="match status" value="1"/>
</dbReference>
<keyword evidence="4 6" id="KW-0732">Signal</keyword>
<dbReference type="Gene3D" id="3.90.76.10">
    <property type="entry name" value="Dipeptide-binding Protein, Domain 1"/>
    <property type="match status" value="1"/>
</dbReference>